<proteinExistence type="predicted"/>
<feature type="domain" description="AMP-dependent synthetase/ligase" evidence="3">
    <location>
        <begin position="33"/>
        <end position="381"/>
    </location>
</feature>
<reference evidence="4" key="2">
    <citation type="submission" date="2021-10" db="EMBL/GenBank/DDBJ databases">
        <title>Phylogenomics reveals ancestral predisposition of the termite-cultivated fungus Termitomyces towards a domesticated lifestyle.</title>
        <authorList>
            <person name="Auxier B."/>
            <person name="Grum-Grzhimaylo A."/>
            <person name="Cardenas M.E."/>
            <person name="Lodge J.D."/>
            <person name="Laessoe T."/>
            <person name="Pedersen O."/>
            <person name="Smith M.E."/>
            <person name="Kuyper T.W."/>
            <person name="Franco-Molano E.A."/>
            <person name="Baroni T.J."/>
            <person name="Aanen D.K."/>
        </authorList>
    </citation>
    <scope>NUCLEOTIDE SEQUENCE</scope>
    <source>
        <strain evidence="4">AP01</strain>
        <tissue evidence="4">Mycelium</tissue>
    </source>
</reference>
<protein>
    <recommendedName>
        <fullName evidence="3">AMP-dependent synthetase/ligase domain-containing protein</fullName>
    </recommendedName>
</protein>
<dbReference type="GO" id="GO:0043041">
    <property type="term" value="P:amino acid activation for nonribosomal peptide biosynthetic process"/>
    <property type="evidence" value="ECO:0007669"/>
    <property type="project" value="TreeGrafter"/>
</dbReference>
<feature type="region of interest" description="Disordered" evidence="2">
    <location>
        <begin position="518"/>
        <end position="541"/>
    </location>
</feature>
<reference evidence="4" key="1">
    <citation type="submission" date="2020-07" db="EMBL/GenBank/DDBJ databases">
        <authorList>
            <person name="Nieuwenhuis M."/>
            <person name="Van De Peppel L.J.J."/>
        </authorList>
    </citation>
    <scope>NUCLEOTIDE SEQUENCE</scope>
    <source>
        <strain evidence="4">AP01</strain>
        <tissue evidence="4">Mycelium</tissue>
    </source>
</reference>
<dbReference type="InterPro" id="IPR042099">
    <property type="entry name" value="ANL_N_sf"/>
</dbReference>
<feature type="compositionally biased region" description="Polar residues" evidence="2">
    <location>
        <begin position="735"/>
        <end position="751"/>
    </location>
</feature>
<dbReference type="Gene3D" id="3.40.50.12780">
    <property type="entry name" value="N-terminal domain of ligase-like"/>
    <property type="match status" value="2"/>
</dbReference>
<gene>
    <name evidence="4" type="ORF">DXG03_006785</name>
</gene>
<dbReference type="GO" id="GO:0005737">
    <property type="term" value="C:cytoplasm"/>
    <property type="evidence" value="ECO:0007669"/>
    <property type="project" value="TreeGrafter"/>
</dbReference>
<feature type="compositionally biased region" description="Basic residues" evidence="2">
    <location>
        <begin position="752"/>
        <end position="763"/>
    </location>
</feature>
<evidence type="ECO:0000313" key="5">
    <source>
        <dbReference type="Proteomes" id="UP000775547"/>
    </source>
</evidence>
<evidence type="ECO:0000256" key="1">
    <source>
        <dbReference type="ARBA" id="ARBA00023268"/>
    </source>
</evidence>
<dbReference type="PANTHER" id="PTHR45527:SF1">
    <property type="entry name" value="FATTY ACID SYNTHASE"/>
    <property type="match status" value="1"/>
</dbReference>
<organism evidence="4 5">
    <name type="scientific">Asterophora parasitica</name>
    <dbReference type="NCBI Taxonomy" id="117018"/>
    <lineage>
        <taxon>Eukaryota</taxon>
        <taxon>Fungi</taxon>
        <taxon>Dikarya</taxon>
        <taxon>Basidiomycota</taxon>
        <taxon>Agaricomycotina</taxon>
        <taxon>Agaricomycetes</taxon>
        <taxon>Agaricomycetidae</taxon>
        <taxon>Agaricales</taxon>
        <taxon>Tricholomatineae</taxon>
        <taxon>Lyophyllaceae</taxon>
        <taxon>Asterophora</taxon>
    </lineage>
</organism>
<dbReference type="OrthoDB" id="416786at2759"/>
<dbReference type="Gene3D" id="3.30.300.30">
    <property type="match status" value="2"/>
</dbReference>
<feature type="region of interest" description="Disordered" evidence="2">
    <location>
        <begin position="417"/>
        <end position="444"/>
    </location>
</feature>
<dbReference type="InterPro" id="IPR000873">
    <property type="entry name" value="AMP-dep_synth/lig_dom"/>
</dbReference>
<sequence>MLAALAASDRALFFTHGIGAPRPIPIPIVHHEFQAQARAHPDLVAIEHFTSTHHESITYAALDAASDRLAHTLRALAIGPATRVAVLARRSVALGVAVLAVLKAGAQYVPLDARTITDETLAFVLADAKPRAVLAMDEFVHRVLPMQSSNMNVLSVEEEMQRMQSEMPDDRLVKVEDLSSPEDGAYCIYTSGTTGRPKGVDVRHIGIANVLSAPPANMYLAPGTRIASLLNIAFDMGAWELLGAFINGATLCLRGSTQADWRRVLATVEVVIATPTILARHDPKEYPKLRRVVVGGEVCPVEISVCNTVTPPLAPSTAGEKVPIGAPIGNTSVYILREEDVKGEGGSTVTKTRRKTRLVPVPIGDVGSMWVGGVGVSGGYLNLPDKTRERWRRDLFIGSTSYAEWLESEAGRGRRWTFDSGDKKYHNDEEEEEEDGEWAKNSRGGWARPMMFNTGDLGRWRPDGQLEHLGRADDQVKVHGFRVELDGVGASLRTHPEVHTSTALLIDGALWGFVTLVPPSSSSSSSSSPPSSPNALPCTPERPTALQYLHLSPPSPPSPAPASPLYLAPSPALPTLFPSPSLRYFPLRRKDTDASPNESDAVGVGLQALDGSESPRISEETETPAAQHTVTVTDTTTQTLLAAIRAAAARTQPPYAVPRLENMLVLPAFPVTRNGKVDKRALRDIVVARGREGQKEGEVVVEADVTVLEDTGVNTSSELELELELESQSHDDLLKSTTKSNLPTGNPQPTTRGKRRRKSKSKSKFNGLEESLMMVRVDLALA</sequence>
<dbReference type="EMBL" id="JABCKV010000047">
    <property type="protein sequence ID" value="KAG5645161.1"/>
    <property type="molecule type" value="Genomic_DNA"/>
</dbReference>
<feature type="compositionally biased region" description="Low complexity" evidence="2">
    <location>
        <begin position="518"/>
        <end position="529"/>
    </location>
</feature>
<dbReference type="Pfam" id="PF00501">
    <property type="entry name" value="AMP-binding"/>
    <property type="match status" value="1"/>
</dbReference>
<keyword evidence="5" id="KW-1185">Reference proteome</keyword>
<dbReference type="GO" id="GO:0031177">
    <property type="term" value="F:phosphopantetheine binding"/>
    <property type="evidence" value="ECO:0007669"/>
    <property type="project" value="TreeGrafter"/>
</dbReference>
<feature type="region of interest" description="Disordered" evidence="2">
    <location>
        <begin position="735"/>
        <end position="767"/>
    </location>
</feature>
<dbReference type="SUPFAM" id="SSF56801">
    <property type="entry name" value="Acetyl-CoA synthetase-like"/>
    <property type="match status" value="1"/>
</dbReference>
<dbReference type="Proteomes" id="UP000775547">
    <property type="component" value="Unassembled WGS sequence"/>
</dbReference>
<dbReference type="GO" id="GO:0044550">
    <property type="term" value="P:secondary metabolite biosynthetic process"/>
    <property type="evidence" value="ECO:0007669"/>
    <property type="project" value="TreeGrafter"/>
</dbReference>
<keyword evidence="1" id="KW-0511">Multifunctional enzyme</keyword>
<dbReference type="InterPro" id="IPR045851">
    <property type="entry name" value="AMP-bd_C_sf"/>
</dbReference>
<evidence type="ECO:0000259" key="3">
    <source>
        <dbReference type="Pfam" id="PF00501"/>
    </source>
</evidence>
<evidence type="ECO:0000313" key="4">
    <source>
        <dbReference type="EMBL" id="KAG5645161.1"/>
    </source>
</evidence>
<dbReference type="AlphaFoldDB" id="A0A9P7KB01"/>
<feature type="compositionally biased region" description="Basic and acidic residues" evidence="2">
    <location>
        <begin position="417"/>
        <end position="427"/>
    </location>
</feature>
<comment type="caution">
    <text evidence="4">The sequence shown here is derived from an EMBL/GenBank/DDBJ whole genome shotgun (WGS) entry which is preliminary data.</text>
</comment>
<accession>A0A9P7KB01</accession>
<name>A0A9P7KB01_9AGAR</name>
<dbReference type="PANTHER" id="PTHR45527">
    <property type="entry name" value="NONRIBOSOMAL PEPTIDE SYNTHETASE"/>
    <property type="match status" value="1"/>
</dbReference>
<evidence type="ECO:0000256" key="2">
    <source>
        <dbReference type="SAM" id="MobiDB-lite"/>
    </source>
</evidence>